<sequence length="143" mass="16211">MPYIKSVDISTPSAVTYNTYFNVGVSAVIEFSDLERQLGLSYKTSIALYEIDDRMDVYSIQPNWQRIFLQRAARGDKDDFLGFSPPIDMKADSAEDTITHNFNVRAQVESDWQMEIRALVVCVPETSAAMQWSSQKKIQSVAT</sequence>
<gene>
    <name evidence="1" type="ORF">CE457_19005</name>
</gene>
<proteinExistence type="predicted"/>
<organism evidence="1 2">
    <name type="scientific">Vreelandella boliviensis LC1</name>
    <dbReference type="NCBI Taxonomy" id="1072583"/>
    <lineage>
        <taxon>Bacteria</taxon>
        <taxon>Pseudomonadati</taxon>
        <taxon>Pseudomonadota</taxon>
        <taxon>Gammaproteobacteria</taxon>
        <taxon>Oceanospirillales</taxon>
        <taxon>Halomonadaceae</taxon>
        <taxon>Vreelandella</taxon>
    </lineage>
</organism>
<evidence type="ECO:0000313" key="2">
    <source>
        <dbReference type="Proteomes" id="UP000216538"/>
    </source>
</evidence>
<reference evidence="1 2" key="1">
    <citation type="submission" date="2017-07" db="EMBL/GenBank/DDBJ databases">
        <title>Shotgun whole genome sequences of three halophilic bacterial isolates.</title>
        <authorList>
            <person name="Pozzo T."/>
            <person name="Higdon S.M."/>
            <person name="Quillaguaman J."/>
        </authorList>
    </citation>
    <scope>NUCLEOTIDE SEQUENCE [LARGE SCALE GENOMIC DNA]</scope>
    <source>
        <strain evidence="1 2">LC1</strain>
    </source>
</reference>
<name>A0ABX4G4E5_9GAMM</name>
<dbReference type="EMBL" id="NPEY01000029">
    <property type="protein sequence ID" value="OZT72520.1"/>
    <property type="molecule type" value="Genomic_DNA"/>
</dbReference>
<dbReference type="RefSeq" id="WP_040481153.1">
    <property type="nucleotide sequence ID" value="NZ_JH393259.1"/>
</dbReference>
<keyword evidence="2" id="KW-1185">Reference proteome</keyword>
<dbReference type="Proteomes" id="UP000216538">
    <property type="component" value="Unassembled WGS sequence"/>
</dbReference>
<protein>
    <submittedName>
        <fullName evidence="1">Uncharacterized protein</fullName>
    </submittedName>
</protein>
<comment type="caution">
    <text evidence="1">The sequence shown here is derived from an EMBL/GenBank/DDBJ whole genome shotgun (WGS) entry which is preliminary data.</text>
</comment>
<accession>A0ABX4G4E5</accession>
<evidence type="ECO:0000313" key="1">
    <source>
        <dbReference type="EMBL" id="OZT72520.1"/>
    </source>
</evidence>